<feature type="region of interest" description="Disordered" evidence="1">
    <location>
        <begin position="104"/>
        <end position="129"/>
    </location>
</feature>
<gene>
    <name evidence="3" type="ORF">ODALV1_LOCUS21989</name>
</gene>
<keyword evidence="4" id="KW-1185">Reference proteome</keyword>
<reference evidence="3 4" key="1">
    <citation type="submission" date="2024-08" db="EMBL/GenBank/DDBJ databases">
        <authorList>
            <person name="Cucini C."/>
            <person name="Frati F."/>
        </authorList>
    </citation>
    <scope>NUCLEOTIDE SEQUENCE [LARGE SCALE GENOMIC DNA]</scope>
</reference>
<feature type="chain" id="PRO_5046805966" evidence="2">
    <location>
        <begin position="21"/>
        <end position="129"/>
    </location>
</feature>
<organism evidence="3 4">
    <name type="scientific">Orchesella dallaii</name>
    <dbReference type="NCBI Taxonomy" id="48710"/>
    <lineage>
        <taxon>Eukaryota</taxon>
        <taxon>Metazoa</taxon>
        <taxon>Ecdysozoa</taxon>
        <taxon>Arthropoda</taxon>
        <taxon>Hexapoda</taxon>
        <taxon>Collembola</taxon>
        <taxon>Entomobryomorpha</taxon>
        <taxon>Entomobryoidea</taxon>
        <taxon>Orchesellidae</taxon>
        <taxon>Orchesellinae</taxon>
        <taxon>Orchesella</taxon>
    </lineage>
</organism>
<proteinExistence type="predicted"/>
<keyword evidence="2" id="KW-0732">Signal</keyword>
<evidence type="ECO:0000256" key="1">
    <source>
        <dbReference type="SAM" id="MobiDB-lite"/>
    </source>
</evidence>
<evidence type="ECO:0000256" key="2">
    <source>
        <dbReference type="SAM" id="SignalP"/>
    </source>
</evidence>
<protein>
    <submittedName>
        <fullName evidence="3">Uncharacterized protein</fullName>
    </submittedName>
</protein>
<feature type="signal peptide" evidence="2">
    <location>
        <begin position="1"/>
        <end position="20"/>
    </location>
</feature>
<accession>A0ABP1RGR9</accession>
<comment type="caution">
    <text evidence="3">The sequence shown here is derived from an EMBL/GenBank/DDBJ whole genome shotgun (WGS) entry which is preliminary data.</text>
</comment>
<sequence>MIWTTRFLLFGLALIPFSNCSIDEMFLCDTLTCSSECLFIGDGKPYASDQLSCPENKSLTCCPPYCYCCTGGICPATGSSCTGNNAAPSCEYPVVRSENEEPPPQIIIDKETPQTAETSSSWEWPNNFY</sequence>
<dbReference type="EMBL" id="CAXLJM020000072">
    <property type="protein sequence ID" value="CAL8127850.1"/>
    <property type="molecule type" value="Genomic_DNA"/>
</dbReference>
<dbReference type="Proteomes" id="UP001642540">
    <property type="component" value="Unassembled WGS sequence"/>
</dbReference>
<feature type="compositionally biased region" description="Polar residues" evidence="1">
    <location>
        <begin position="113"/>
        <end position="129"/>
    </location>
</feature>
<name>A0ABP1RGR9_9HEXA</name>
<evidence type="ECO:0000313" key="4">
    <source>
        <dbReference type="Proteomes" id="UP001642540"/>
    </source>
</evidence>
<evidence type="ECO:0000313" key="3">
    <source>
        <dbReference type="EMBL" id="CAL8127850.1"/>
    </source>
</evidence>